<accession>A0A9P3UW97</accession>
<protein>
    <submittedName>
        <fullName evidence="1">Uncharacterized protein</fullName>
    </submittedName>
</protein>
<dbReference type="EMBL" id="BRPK01000018">
    <property type="protein sequence ID" value="GLB44906.1"/>
    <property type="molecule type" value="Genomic_DNA"/>
</dbReference>
<dbReference type="AlphaFoldDB" id="A0A9P3UW97"/>
<dbReference type="Proteomes" id="UP001063166">
    <property type="component" value="Unassembled WGS sequence"/>
</dbReference>
<proteinExistence type="predicted"/>
<gene>
    <name evidence="1" type="ORF">LshimejAT787_1802430</name>
</gene>
<name>A0A9P3UW97_LYOSH</name>
<evidence type="ECO:0000313" key="2">
    <source>
        <dbReference type="Proteomes" id="UP001063166"/>
    </source>
</evidence>
<comment type="caution">
    <text evidence="1">The sequence shown here is derived from an EMBL/GenBank/DDBJ whole genome shotgun (WGS) entry which is preliminary data.</text>
</comment>
<evidence type="ECO:0000313" key="1">
    <source>
        <dbReference type="EMBL" id="GLB44906.1"/>
    </source>
</evidence>
<reference evidence="1" key="1">
    <citation type="submission" date="2022-07" db="EMBL/GenBank/DDBJ databases">
        <title>The genome of Lyophyllum shimeji provides insight into the initial evolution of ectomycorrhizal fungal genome.</title>
        <authorList>
            <person name="Kobayashi Y."/>
            <person name="Shibata T."/>
            <person name="Hirakawa H."/>
            <person name="Shigenobu S."/>
            <person name="Nishiyama T."/>
            <person name="Yamada A."/>
            <person name="Hasebe M."/>
            <person name="Kawaguchi M."/>
        </authorList>
    </citation>
    <scope>NUCLEOTIDE SEQUENCE</scope>
    <source>
        <strain evidence="1">AT787</strain>
    </source>
</reference>
<sequence>MRGWTTACQRFGLLQVEARGCRWTQSIVVSGCYHLKSTRPEVAAPPPHRFTAPLISSQCRSQSQPLPGIPLSSVLAIEVAHNMAHSNPSPPQLNQRERSADSVTPCAWDDKLSFRCLSDAPTSLNSLSTACG</sequence>
<organism evidence="1 2">
    <name type="scientific">Lyophyllum shimeji</name>
    <name type="common">Hon-shimeji</name>
    <name type="synonym">Tricholoma shimeji</name>
    <dbReference type="NCBI Taxonomy" id="47721"/>
    <lineage>
        <taxon>Eukaryota</taxon>
        <taxon>Fungi</taxon>
        <taxon>Dikarya</taxon>
        <taxon>Basidiomycota</taxon>
        <taxon>Agaricomycotina</taxon>
        <taxon>Agaricomycetes</taxon>
        <taxon>Agaricomycetidae</taxon>
        <taxon>Agaricales</taxon>
        <taxon>Tricholomatineae</taxon>
        <taxon>Lyophyllaceae</taxon>
        <taxon>Lyophyllum</taxon>
    </lineage>
</organism>
<keyword evidence="2" id="KW-1185">Reference proteome</keyword>